<evidence type="ECO:0000313" key="11">
    <source>
        <dbReference type="Proteomes" id="UP000821853"/>
    </source>
</evidence>
<comment type="caution">
    <text evidence="10">The sequence shown here is derived from an EMBL/GenBank/DDBJ whole genome shotgun (WGS) entry which is preliminary data.</text>
</comment>
<keyword evidence="11" id="KW-1185">Reference proteome</keyword>
<dbReference type="GO" id="GO:0005319">
    <property type="term" value="F:lipid transporter activity"/>
    <property type="evidence" value="ECO:0007669"/>
    <property type="project" value="InterPro"/>
</dbReference>
<dbReference type="SMART" id="SM00638">
    <property type="entry name" value="LPD_N"/>
    <property type="match status" value="1"/>
</dbReference>
<keyword evidence="1" id="KW-0813">Transport</keyword>
<dbReference type="SUPFAM" id="SSF48431">
    <property type="entry name" value="Lipovitellin-phosvitin complex, superhelical domain"/>
    <property type="match status" value="1"/>
</dbReference>
<dbReference type="VEuPathDB" id="VectorBase:HLOH_046511"/>
<keyword evidence="4" id="KW-0445">Lipid transport</keyword>
<dbReference type="EMBL" id="JABSTR010000004">
    <property type="protein sequence ID" value="KAH9366847.1"/>
    <property type="molecule type" value="Genomic_DNA"/>
</dbReference>
<evidence type="ECO:0000256" key="4">
    <source>
        <dbReference type="ARBA" id="ARBA00023055"/>
    </source>
</evidence>
<dbReference type="InterPro" id="IPR015819">
    <property type="entry name" value="Lipid_transp_b-sht_shell"/>
</dbReference>
<evidence type="ECO:0000256" key="1">
    <source>
        <dbReference type="ARBA" id="ARBA00022448"/>
    </source>
</evidence>
<proteinExistence type="predicted"/>
<dbReference type="InterPro" id="IPR015255">
    <property type="entry name" value="Vitellinogen_open_b-sht"/>
</dbReference>
<reference evidence="10 11" key="1">
    <citation type="journal article" date="2020" name="Cell">
        <title>Large-Scale Comparative Analyses of Tick Genomes Elucidate Their Genetic Diversity and Vector Capacities.</title>
        <authorList>
            <consortium name="Tick Genome and Microbiome Consortium (TIGMIC)"/>
            <person name="Jia N."/>
            <person name="Wang J."/>
            <person name="Shi W."/>
            <person name="Du L."/>
            <person name="Sun Y."/>
            <person name="Zhan W."/>
            <person name="Jiang J.F."/>
            <person name="Wang Q."/>
            <person name="Zhang B."/>
            <person name="Ji P."/>
            <person name="Bell-Sakyi L."/>
            <person name="Cui X.M."/>
            <person name="Yuan T.T."/>
            <person name="Jiang B.G."/>
            <person name="Yang W.F."/>
            <person name="Lam T.T."/>
            <person name="Chang Q.C."/>
            <person name="Ding S.J."/>
            <person name="Wang X.J."/>
            <person name="Zhu J.G."/>
            <person name="Ruan X.D."/>
            <person name="Zhao L."/>
            <person name="Wei J.T."/>
            <person name="Ye R.Z."/>
            <person name="Que T.C."/>
            <person name="Du C.H."/>
            <person name="Zhou Y.H."/>
            <person name="Cheng J.X."/>
            <person name="Dai P.F."/>
            <person name="Guo W.B."/>
            <person name="Han X.H."/>
            <person name="Huang E.J."/>
            <person name="Li L.F."/>
            <person name="Wei W."/>
            <person name="Gao Y.C."/>
            <person name="Liu J.Z."/>
            <person name="Shao H.Z."/>
            <person name="Wang X."/>
            <person name="Wang C.C."/>
            <person name="Yang T.C."/>
            <person name="Huo Q.B."/>
            <person name="Li W."/>
            <person name="Chen H.Y."/>
            <person name="Chen S.E."/>
            <person name="Zhou L.G."/>
            <person name="Ni X.B."/>
            <person name="Tian J.H."/>
            <person name="Sheng Y."/>
            <person name="Liu T."/>
            <person name="Pan Y.S."/>
            <person name="Xia L.Y."/>
            <person name="Li J."/>
            <person name="Zhao F."/>
            <person name="Cao W.C."/>
        </authorList>
    </citation>
    <scope>NUCLEOTIDE SEQUENCE [LARGE SCALE GENOMIC DNA]</scope>
    <source>
        <strain evidence="10">HaeL-2018</strain>
    </source>
</reference>
<evidence type="ECO:0000256" key="3">
    <source>
        <dbReference type="ARBA" id="ARBA00022761"/>
    </source>
</evidence>
<comment type="caution">
    <text evidence="8">Lacks conserved residue(s) required for the propagation of feature annotation.</text>
</comment>
<accession>A0A9J6FVK8</accession>
<keyword evidence="5" id="KW-0446">Lipid-binding</keyword>
<dbReference type="SMART" id="SM01169">
    <property type="entry name" value="DUF1943"/>
    <property type="match status" value="1"/>
</dbReference>
<evidence type="ECO:0000256" key="8">
    <source>
        <dbReference type="PROSITE-ProRule" id="PRU00557"/>
    </source>
</evidence>
<dbReference type="InterPro" id="IPR001747">
    <property type="entry name" value="Vitellogenin_N"/>
</dbReference>
<feature type="domain" description="Vitellogenin" evidence="9">
    <location>
        <begin position="36"/>
        <end position="635"/>
    </location>
</feature>
<evidence type="ECO:0000256" key="6">
    <source>
        <dbReference type="ARBA" id="ARBA00023157"/>
    </source>
</evidence>
<dbReference type="Proteomes" id="UP000821853">
    <property type="component" value="Chromosome 2"/>
</dbReference>
<evidence type="ECO:0000256" key="7">
    <source>
        <dbReference type="ARBA" id="ARBA00023180"/>
    </source>
</evidence>
<sequence>MALVEPLQNFSSFPAGPVDRSKTCSRHCTESRKFSYQPGTTYLYDYASTTETSMQGTTSQKVAVHIAAQIEIEPLGSCDYSMHVRGATLEEEDPLRPGHRRPSPNQAELRAALERYSLRFSYQDGRVDNVCPSEGETPRALNVKKAILSMLQNSMKQLEVNEDVNELDIAGRCPTIYETLPKGWSSMSVRRIKDLSQCKDRESAVTALQASSIEGSLRSSPVVKGRQECKQVFQNGLIDSVECKESHIVRPFSKRENGARTDVSQKLNLRSQRRGQARRLAYNAGMETDLLFDHDYEVEDSSSSMDRAENALRAIVESAGDVVKSSSPGLFTELTMLRRSESMSAKAKQFFVDSLPAVGTPAAIRMMTDSMVRGEVSGVNADIWLTSLAFVSKPTADMIEHSLPLLKLERPQAYLGVSTMAHTFCRNNANCGSARPIKELVRALYLTLGDNCFARDAKTTLTVLKALGNLGQSEGAEETLYRCFQNPQLDIEIRLAAVEAFRRFDCDIPRNQMLAIYQNIDENVEMRIGSYLAAIRCPSSPVIEAIRNTLRTESIKQVGSFVYSHIRNLAREPSPFQREYRVIANDLALRNRFELDFRKFSRNVHYRMFFDPLDTGFELDGDVVYTPDSYYPRSARVATSFDIFGKKIDLFEAGARVEHMDKLIEKWMPSDKKDDVRAKKAIANNKIDDLDRRFAIKAKYSSEPKASAYIRLFGNEIASMQLAGGSLGSTDDLYQWYKQIVDPKGLDLTKSILFADTSLTVPAGSGLPLRVSVNGSATVALKVGGNSQFNKGSFDVTGLMKPSGAVELAMLMSVDAHKSTSGVRMVATMSSSWAVDGSVQLQRGKAIKAKLNMPQKEMELIDVKAQVPPCVTADVLIGECNACLAYHAVPQKKMEAEACTGSTMEAALGVKLCGRAEFPVSDKTYRSPMYPFSGNAEVSLRLVKTDPTLTSYDFESSWTNTKDLVGAIISVNTPGTVADREIMASLQHNLRDGTIALKLKTPPKKLSIEGQYNFDQKLKKVNLQAKSDDETIMKLLTELKADFSSNDDSMVKYTHLTELTYRDQQMALVNGQWAAVKGRKYSGSLNIEKLTEKPVLLKVDVDMTDKRRMRYEGSIRSFFVDGSMSGYTQSGDNWSTKMDGEFSLMSGRPEKMGLTAKFRDLSSGALTKYSGAASFQNTFAPALNTDLQWDCQKTDGQLENSLQIVRGEGGKKNGHTIKIQQIARYTGTLANNNAGLTLKLKYPQKRLDWQMEMKHENTPTSLANRMDLTYAPGRQIRTVIDVSATPEPKANLELSYPGREMRMMGNYRTVSSQEYRGDALVQWNTGKQVEVSGVFKPVYDRRHYNPSFEAEVRLPGKRPATVTGSLIASRGYYAVNLGSQCSQGRHEFSSSYRSSADGSTQNIDLKLNMPNRIYSAAGDLKTAWGKLAANANIKLDRYRDIMANIEMMAAKEGKTFKFDCKWDAARDASRRASIDAEVRRVPGGYNANFAIKCPKQDIRGTVATTVEGRGDAYSPLRVSSRGELEWMPRKKMTYTTSLDWNPDYRRRALKADVHITTPFSTADTLGAVLTHNDDGREWNTEAKVTLPRNRILALSTDGQLLSDRSRRVAKATLKARTPYNNEYIIEAIHGATYYDTTNKISLRWAEGKVLSAEVNGAYGRGTLNAKAEVLTPVPGYEMITASFDHAHTPESLNKNGAKGSVDGKVRITTPFRGAEEVTSQLAFSNNGRKTIADFQATRNADKFATGFAVGLKKSRYDVSREMKVYLSSPIYGYENLEATGSYSSNPEKFNVIVSARLPYEKRVSLRSENKLGPYGFESLLHIQLPIRNYERINLEVSHTANNRNAKTTGLFIIGPQKFTLDASGDYVFARDNHEIKGTMVITTPIRDYQRINIDLRHTRSGLTYETSVKGTSETSSLTLDHNLMIRDIGNFEHSLNLVTPFPALPILIIKNKNQVQRGSAYHNSEVEWSNRRKVVLTFDGSARQSRYANEMEGKMQLSTPWRSLNLANIRANYNANSQQIEPKITVEWNRNSFISMEGSLKNSGYSTVQGSVALTSSIRPIEAITLNAKYDVATEQKYGEVSLQWDPRPQNKLTLTATGSLKPTQADIDLSLTTPIRSYERIQLIGNVAAEKAGINGKLSLSSSHKKYELITDIKNTRSGSSFDIALNTPLRGLETQRMSGEYNVLSDKIISNLNVEWQRKVLKAESEISKSDTDVKAMLTVDAPFRGFRNARIILSGSARENTRALSGLVEVDKRKFEMNGFLDMSGRSVKLELRSPIANMESLEINGNIQEQRRASKANLSLRWSPNEAITLEAEKRTPGDLRSCFDHSVPTNLDLDHESKMASITLEKEGEKISLIASGKYANNKYEGDVELTTPFRSLEFAKMSGKLKSNGINDWQGAFSLQTPIRLLSNVELAAEYTSVRGSLNGLLHITAPTGKYEIKSQTSYRGIEMIDSSLSAEYGPINERKSSLALNLKTEGLRTINANFLLSESGREHSFGINMKNHGPYEGSILVNCPMLEGNKAEINYVVNIPGGYDRYMDFKITGEYARKVHILEGSFENKLSTIETQIKLNCPLLKQGPAAARLLLSSRSVSDVKAELSIGFERDMNTINVESFWGRGRANGKLNIDSSYLPSRTLKADATITTNHQGADVSITIEESRNTHQFNGNWKQLSGSADGQFRIESPFINPRTLTGNFNFVNDNRNNRIESSLILSTQRKNLKCFLAISARDLTSMEGNLKIETPFESLRFANVDARFNNIQNRAIDWSLGVKSSMPSLQDASVSGKMRQKEGSVEATLQGSLPIRALSSFESTFVCTYNRDFTSFSPRLSILVPRANYVSEAEIRLHPRDYSIAASHEWGPRQKIHASLAVTKPKGEFKVATSLITPFRSMERYEAGMACGRDGEKRVFRAFYTNPRNELFEVKHANSYHSPLNFLFENTLVTPVPRLQSAGLRILQQSSRSRLATSIECNLEEKKVSLNLDHDRRDVKGALSVTTSMPKVRAVRATYELNRYKIDGELNVNDRKVAKVAGSAEYVPALRAHKCDLALQVPSLHLAMDGHYKPVNSGKELSATFNSARRTIQLQTLWQNHPSSLVHQASLKWGQDRGDEFSYDLRMTQTRRRQLANTDVSCKVNFPLRAFEVRASKSESQNANSLSCELFWDAARDQGKHVAMTMEHQNLSTRSAWAHKVSASLKHPRLNKDITMRLEGSVSADEVHGKTELEYSPDVRHNLMVEGRLKNHGRSHLSAELTARQPISLMDIRTVADLKNGREEASATVTVNYMNRNRQMRVQELKASIFKLRQAIDLLLRSGRDSQQLKGEMYNRNHELGATLEHKVNDQPPTTARLRVNKRHSNAELIYTAPDSSSASMTASASANKHEIRLSHTTLGRSVSDILIKMGLKEKRFLSSEINWRPELTKEASEYAAMKYGNARSQLYDIWQSFSREAQQELRAKRIMMGQAIGNEISPLLEDISRDWRALNIEVSRAVETLKELYRQDQFYVRTIVSACSGVITAIGQVAADTVRLVLVATDYVIRYSSAWIEVACEKIADIAERFAQSSRRTLIFIERLLSVAINRASIALVDATEALLYRLEALLTKSADKVVEFCERYGPSTSGVRDFFNRIMESVSSYTAPMVERIQKNAFVKGLSQYIERAIATLGSLNTEAIAMRYRTAYKTVNNAVSDVYENVVYHPHVQYISEVTQNAVRKVRDVSDMLGLHDITAVVIDMGAQQIQDSIVEGFTDAVREYSNLRSGLRYDFTPEHGMISAEIRLPGQKDSIRSGA</sequence>
<keyword evidence="6" id="KW-1015">Disulfide bond</keyword>
<dbReference type="Gene3D" id="1.25.10.20">
    <property type="entry name" value="Vitellinogen, superhelical"/>
    <property type="match status" value="1"/>
</dbReference>
<protein>
    <recommendedName>
        <fullName evidence="9">Vitellogenin domain-containing protein</fullName>
    </recommendedName>
</protein>
<dbReference type="GO" id="GO:0008289">
    <property type="term" value="F:lipid binding"/>
    <property type="evidence" value="ECO:0007669"/>
    <property type="project" value="UniProtKB-KW"/>
</dbReference>
<dbReference type="Pfam" id="PF09172">
    <property type="entry name" value="Vit_open_b-sht"/>
    <property type="match status" value="1"/>
</dbReference>
<dbReference type="InterPro" id="IPR015817">
    <property type="entry name" value="Vitellinogen_open_b-sht_sub1"/>
</dbReference>
<gene>
    <name evidence="10" type="ORF">HPB48_018454</name>
</gene>
<keyword evidence="7" id="KW-0325">Glycoprotein</keyword>
<dbReference type="Gene3D" id="2.20.80.10">
    <property type="entry name" value="Lipovitellin-phosvitin complex, chain A, domain 4"/>
    <property type="match status" value="1"/>
</dbReference>
<dbReference type="InterPro" id="IPR050733">
    <property type="entry name" value="Vitellogenin/Apolipophorin"/>
</dbReference>
<evidence type="ECO:0000256" key="2">
    <source>
        <dbReference type="ARBA" id="ARBA00022729"/>
    </source>
</evidence>
<name>A0A9J6FVK8_HAELO</name>
<keyword evidence="3" id="KW-0758">Storage protein</keyword>
<dbReference type="OrthoDB" id="6478903at2759"/>
<evidence type="ECO:0000256" key="5">
    <source>
        <dbReference type="ARBA" id="ARBA00023121"/>
    </source>
</evidence>
<dbReference type="PANTHER" id="PTHR23345:SF15">
    <property type="entry name" value="VITELLOGENIN 1-RELATED"/>
    <property type="match status" value="1"/>
</dbReference>
<dbReference type="Gene3D" id="2.30.230.10">
    <property type="entry name" value="Lipovitellin, beta-sheet shell regions, chain A"/>
    <property type="match status" value="1"/>
</dbReference>
<dbReference type="PROSITE" id="PS51211">
    <property type="entry name" value="VITELLOGENIN"/>
    <property type="match status" value="1"/>
</dbReference>
<dbReference type="InterPro" id="IPR011030">
    <property type="entry name" value="Lipovitellin_superhlx_dom"/>
</dbReference>
<dbReference type="Gene3D" id="2.20.50.20">
    <property type="entry name" value="Lipovitellin. Chain A, domain 3"/>
    <property type="match status" value="1"/>
</dbReference>
<dbReference type="SUPFAM" id="SSF56968">
    <property type="entry name" value="Lipovitellin-phosvitin complex, beta-sheet shell regions"/>
    <property type="match status" value="2"/>
</dbReference>
<keyword evidence="2" id="KW-0732">Signal</keyword>
<dbReference type="OMA" id="QNRAIDW"/>
<organism evidence="10 11">
    <name type="scientific">Haemaphysalis longicornis</name>
    <name type="common">Bush tick</name>
    <dbReference type="NCBI Taxonomy" id="44386"/>
    <lineage>
        <taxon>Eukaryota</taxon>
        <taxon>Metazoa</taxon>
        <taxon>Ecdysozoa</taxon>
        <taxon>Arthropoda</taxon>
        <taxon>Chelicerata</taxon>
        <taxon>Arachnida</taxon>
        <taxon>Acari</taxon>
        <taxon>Parasitiformes</taxon>
        <taxon>Ixodida</taxon>
        <taxon>Ixodoidea</taxon>
        <taxon>Ixodidae</taxon>
        <taxon>Haemaphysalinae</taxon>
        <taxon>Haemaphysalis</taxon>
    </lineage>
</organism>
<dbReference type="PANTHER" id="PTHR23345">
    <property type="entry name" value="VITELLOGENIN-RELATED"/>
    <property type="match status" value="1"/>
</dbReference>
<dbReference type="Pfam" id="PF01347">
    <property type="entry name" value="Vitellogenin_N"/>
    <property type="match status" value="1"/>
</dbReference>
<dbReference type="FunFam" id="2.20.50.20:FF:000007">
    <property type="entry name" value="von Willebrand factor type D domaincontaining protein"/>
    <property type="match status" value="1"/>
</dbReference>
<dbReference type="GO" id="GO:0045735">
    <property type="term" value="F:nutrient reservoir activity"/>
    <property type="evidence" value="ECO:0007669"/>
    <property type="project" value="UniProtKB-KW"/>
</dbReference>
<evidence type="ECO:0000259" key="9">
    <source>
        <dbReference type="PROSITE" id="PS51211"/>
    </source>
</evidence>
<evidence type="ECO:0000313" key="10">
    <source>
        <dbReference type="EMBL" id="KAH9366847.1"/>
    </source>
</evidence>
<dbReference type="InterPro" id="IPR015816">
    <property type="entry name" value="Vitellinogen_b-sht_N"/>
</dbReference>